<evidence type="ECO:0000313" key="2">
    <source>
        <dbReference type="EMBL" id="KAF2022283.1"/>
    </source>
</evidence>
<proteinExistence type="predicted"/>
<dbReference type="EMBL" id="ML978066">
    <property type="protein sequence ID" value="KAF2022283.1"/>
    <property type="molecule type" value="Genomic_DNA"/>
</dbReference>
<protein>
    <submittedName>
        <fullName evidence="2">Uncharacterized protein</fullName>
    </submittedName>
</protein>
<evidence type="ECO:0000313" key="3">
    <source>
        <dbReference type="Proteomes" id="UP000799778"/>
    </source>
</evidence>
<reference evidence="2" key="1">
    <citation type="journal article" date="2020" name="Stud. Mycol.">
        <title>101 Dothideomycetes genomes: a test case for predicting lifestyles and emergence of pathogens.</title>
        <authorList>
            <person name="Haridas S."/>
            <person name="Albert R."/>
            <person name="Binder M."/>
            <person name="Bloem J."/>
            <person name="Labutti K."/>
            <person name="Salamov A."/>
            <person name="Andreopoulos B."/>
            <person name="Baker S."/>
            <person name="Barry K."/>
            <person name="Bills G."/>
            <person name="Bluhm B."/>
            <person name="Cannon C."/>
            <person name="Castanera R."/>
            <person name="Culley D."/>
            <person name="Daum C."/>
            <person name="Ezra D."/>
            <person name="Gonzalez J."/>
            <person name="Henrissat B."/>
            <person name="Kuo A."/>
            <person name="Liang C."/>
            <person name="Lipzen A."/>
            <person name="Lutzoni F."/>
            <person name="Magnuson J."/>
            <person name="Mondo S."/>
            <person name="Nolan M."/>
            <person name="Ohm R."/>
            <person name="Pangilinan J."/>
            <person name="Park H.-J."/>
            <person name="Ramirez L."/>
            <person name="Alfaro M."/>
            <person name="Sun H."/>
            <person name="Tritt A."/>
            <person name="Yoshinaga Y."/>
            <person name="Zwiers L.-H."/>
            <person name="Turgeon B."/>
            <person name="Goodwin S."/>
            <person name="Spatafora J."/>
            <person name="Crous P."/>
            <person name="Grigoriev I."/>
        </authorList>
    </citation>
    <scope>NUCLEOTIDE SEQUENCE</scope>
    <source>
        <strain evidence="2">CBS 175.79</strain>
    </source>
</reference>
<sequence>MHLPTSLYALCILALIPQARADCRDYEQPTKYVNGTLTCSDSRTPTSVAAFQGHLHHSCRMACEKPLPYDTGEKYDALVVTATGHQNRTLDMGECFSVVEKIANECWIRIPDLQFIVWVLSFLSSGFGFQQIRNELISILS</sequence>
<dbReference type="GeneID" id="54288996"/>
<feature type="chain" id="PRO_5025689499" evidence="1">
    <location>
        <begin position="22"/>
        <end position="141"/>
    </location>
</feature>
<name>A0A6A5YAN4_9PLEO</name>
<dbReference type="Proteomes" id="UP000799778">
    <property type="component" value="Unassembled WGS sequence"/>
</dbReference>
<keyword evidence="1" id="KW-0732">Signal</keyword>
<feature type="signal peptide" evidence="1">
    <location>
        <begin position="1"/>
        <end position="21"/>
    </location>
</feature>
<organism evidence="2 3">
    <name type="scientific">Aaosphaeria arxii CBS 175.79</name>
    <dbReference type="NCBI Taxonomy" id="1450172"/>
    <lineage>
        <taxon>Eukaryota</taxon>
        <taxon>Fungi</taxon>
        <taxon>Dikarya</taxon>
        <taxon>Ascomycota</taxon>
        <taxon>Pezizomycotina</taxon>
        <taxon>Dothideomycetes</taxon>
        <taxon>Pleosporomycetidae</taxon>
        <taxon>Pleosporales</taxon>
        <taxon>Pleosporales incertae sedis</taxon>
        <taxon>Aaosphaeria</taxon>
    </lineage>
</organism>
<dbReference type="RefSeq" id="XP_033390622.1">
    <property type="nucleotide sequence ID" value="XM_033531599.1"/>
</dbReference>
<dbReference type="AlphaFoldDB" id="A0A6A5YAN4"/>
<gene>
    <name evidence="2" type="ORF">BU24DRAFT_458154</name>
</gene>
<keyword evidence="3" id="KW-1185">Reference proteome</keyword>
<accession>A0A6A5YAN4</accession>
<evidence type="ECO:0000256" key="1">
    <source>
        <dbReference type="SAM" id="SignalP"/>
    </source>
</evidence>